<keyword evidence="4" id="KW-1185">Reference proteome</keyword>
<dbReference type="RefSeq" id="WP_106471017.1">
    <property type="nucleotide sequence ID" value="NZ_CP027665.1"/>
</dbReference>
<keyword evidence="2 3" id="KW-0808">Transferase</keyword>
<reference evidence="4" key="1">
    <citation type="submission" date="2018-03" db="EMBL/GenBank/DDBJ databases">
        <title>Genomic analysis of the strain SH-1 isolated from shrimp intestine.</title>
        <authorList>
            <person name="Kim Y.-S."/>
            <person name="Kim S.-E."/>
            <person name="Kim K.-H."/>
        </authorList>
    </citation>
    <scope>NUCLEOTIDE SEQUENCE [LARGE SCALE GENOMIC DNA]</scope>
    <source>
        <strain evidence="4">SH-1</strain>
    </source>
</reference>
<dbReference type="KEGG" id="thas:C6Y53_02660"/>
<dbReference type="GO" id="GO:0035243">
    <property type="term" value="F:protein-arginine omega-N symmetric methyltransferase activity"/>
    <property type="evidence" value="ECO:0007669"/>
    <property type="project" value="TreeGrafter"/>
</dbReference>
<dbReference type="PANTHER" id="PTHR12049">
    <property type="entry name" value="PROTEIN ARGININE METHYLTRANSFERASE NDUFAF7, MITOCHONDRIAL"/>
    <property type="match status" value="1"/>
</dbReference>
<proteinExistence type="predicted"/>
<dbReference type="InterPro" id="IPR003788">
    <property type="entry name" value="NDUFAF7"/>
</dbReference>
<dbReference type="InterPro" id="IPR029063">
    <property type="entry name" value="SAM-dependent_MTases_sf"/>
</dbReference>
<dbReference type="InterPro" id="IPR038375">
    <property type="entry name" value="NDUFAF7_sf"/>
</dbReference>
<evidence type="ECO:0000256" key="1">
    <source>
        <dbReference type="ARBA" id="ARBA00022603"/>
    </source>
</evidence>
<dbReference type="SUPFAM" id="SSF53335">
    <property type="entry name" value="S-adenosyl-L-methionine-dependent methyltransferases"/>
    <property type="match status" value="1"/>
</dbReference>
<dbReference type="Gene3D" id="3.40.50.12710">
    <property type="match status" value="1"/>
</dbReference>
<dbReference type="GO" id="GO:0032259">
    <property type="term" value="P:methylation"/>
    <property type="evidence" value="ECO:0007669"/>
    <property type="project" value="UniProtKB-KW"/>
</dbReference>
<sequence length="359" mass="37851">MTLRDLIAARISETGPITVADYMADCLLHPEHGYYATRDPLGAAGDFTTAPEISQIFGELLGLALAQAWLDQGRPAPFVLAEPGPGRGTLMADILRATRAVPGFAEAAQVTLIEASPTLRKIQAERLSNHTPRWLDRLDQLPDLPLFLVANEFFDALPIRQFLRDGGGWREKRIALDGGRLVFGLTDPAPQPGLAHRLADTGDGDMVEICPAAAPMAGEIAARIAGHGGAALIVDYGGWRSRGDTLQALCAHRFTDPLDAPGSADLTAHVDFEPLAAAAIASACAASPLISQGVFLERLGITARAQALAEGLAGAALDDLVAAHRRLTHPDEMGNLFKVLGLYPNGAAPLPGLEPMPAP</sequence>
<dbReference type="EMBL" id="CP027665">
    <property type="protein sequence ID" value="AVO36702.1"/>
    <property type="molecule type" value="Genomic_DNA"/>
</dbReference>
<evidence type="ECO:0000313" key="3">
    <source>
        <dbReference type="EMBL" id="AVO36702.1"/>
    </source>
</evidence>
<protein>
    <submittedName>
        <fullName evidence="3">Class I SAM-dependent methyltransferase</fullName>
    </submittedName>
</protein>
<organism evidence="3 4">
    <name type="scientific">Pukyongiella litopenaei</name>
    <dbReference type="NCBI Taxonomy" id="2605946"/>
    <lineage>
        <taxon>Bacteria</taxon>
        <taxon>Pseudomonadati</taxon>
        <taxon>Pseudomonadota</taxon>
        <taxon>Alphaproteobacteria</taxon>
        <taxon>Rhodobacterales</taxon>
        <taxon>Paracoccaceae</taxon>
        <taxon>Pukyongiella</taxon>
    </lineage>
</organism>
<keyword evidence="1 3" id="KW-0489">Methyltransferase</keyword>
<evidence type="ECO:0000256" key="2">
    <source>
        <dbReference type="ARBA" id="ARBA00022679"/>
    </source>
</evidence>
<evidence type="ECO:0000313" key="4">
    <source>
        <dbReference type="Proteomes" id="UP000237655"/>
    </source>
</evidence>
<name>A0A2S0MLF4_9RHOB</name>
<dbReference type="Pfam" id="PF02636">
    <property type="entry name" value="Methyltransf_28"/>
    <property type="match status" value="1"/>
</dbReference>
<gene>
    <name evidence="3" type="ORF">C6Y53_02660</name>
</gene>
<dbReference type="Proteomes" id="UP000237655">
    <property type="component" value="Chromosome"/>
</dbReference>
<dbReference type="PANTHER" id="PTHR12049:SF7">
    <property type="entry name" value="PROTEIN ARGININE METHYLTRANSFERASE NDUFAF7, MITOCHONDRIAL"/>
    <property type="match status" value="1"/>
</dbReference>
<accession>A0A2S0MLF4</accession>
<dbReference type="AlphaFoldDB" id="A0A2S0MLF4"/>